<dbReference type="InterPro" id="IPR027417">
    <property type="entry name" value="P-loop_NTPase"/>
</dbReference>
<dbReference type="InterPro" id="IPR003578">
    <property type="entry name" value="Small_GTPase_Rho"/>
</dbReference>
<dbReference type="EMBL" id="BLXT01004481">
    <property type="protein sequence ID" value="GFO13254.1"/>
    <property type="molecule type" value="Genomic_DNA"/>
</dbReference>
<feature type="compositionally biased region" description="Low complexity" evidence="5">
    <location>
        <begin position="193"/>
        <end position="211"/>
    </location>
</feature>
<dbReference type="GO" id="GO:0005525">
    <property type="term" value="F:GTP binding"/>
    <property type="evidence" value="ECO:0007669"/>
    <property type="project" value="UniProtKB-KW"/>
</dbReference>
<keyword evidence="6" id="KW-0131">Cell cycle</keyword>
<dbReference type="SMART" id="SM00174">
    <property type="entry name" value="RHO"/>
    <property type="match status" value="1"/>
</dbReference>
<accession>A0AAV4B3L4</accession>
<dbReference type="FunFam" id="3.40.50.300:FF:002060">
    <property type="entry name" value="Rho family GTPase"/>
    <property type="match status" value="1"/>
</dbReference>
<keyword evidence="3" id="KW-0342">GTP-binding</keyword>
<evidence type="ECO:0000313" key="6">
    <source>
        <dbReference type="EMBL" id="GFO13254.1"/>
    </source>
</evidence>
<comment type="caution">
    <text evidence="6">The sequence shown here is derived from an EMBL/GenBank/DDBJ whole genome shotgun (WGS) entry which is preliminary data.</text>
</comment>
<organism evidence="6 7">
    <name type="scientific">Plakobranchus ocellatus</name>
    <dbReference type="NCBI Taxonomy" id="259542"/>
    <lineage>
        <taxon>Eukaryota</taxon>
        <taxon>Metazoa</taxon>
        <taxon>Spiralia</taxon>
        <taxon>Lophotrochozoa</taxon>
        <taxon>Mollusca</taxon>
        <taxon>Gastropoda</taxon>
        <taxon>Heterobranchia</taxon>
        <taxon>Euthyneura</taxon>
        <taxon>Panpulmonata</taxon>
        <taxon>Sacoglossa</taxon>
        <taxon>Placobranchoidea</taxon>
        <taxon>Plakobranchidae</taxon>
        <taxon>Plakobranchus</taxon>
    </lineage>
</organism>
<keyword evidence="2" id="KW-0547">Nucleotide-binding</keyword>
<dbReference type="PANTHER" id="PTHR24072">
    <property type="entry name" value="RHO FAMILY GTPASE"/>
    <property type="match status" value="1"/>
</dbReference>
<feature type="region of interest" description="Disordered" evidence="5">
    <location>
        <begin position="185"/>
        <end position="214"/>
    </location>
</feature>
<dbReference type="PROSITE" id="PS51421">
    <property type="entry name" value="RAS"/>
    <property type="match status" value="1"/>
</dbReference>
<reference evidence="6 7" key="1">
    <citation type="journal article" date="2021" name="Elife">
        <title>Chloroplast acquisition without the gene transfer in kleptoplastic sea slugs, Plakobranchus ocellatus.</title>
        <authorList>
            <person name="Maeda T."/>
            <person name="Takahashi S."/>
            <person name="Yoshida T."/>
            <person name="Shimamura S."/>
            <person name="Takaki Y."/>
            <person name="Nagai Y."/>
            <person name="Toyoda A."/>
            <person name="Suzuki Y."/>
            <person name="Arimoto A."/>
            <person name="Ishii H."/>
            <person name="Satoh N."/>
            <person name="Nishiyama T."/>
            <person name="Hasebe M."/>
            <person name="Maruyama T."/>
            <person name="Minagawa J."/>
            <person name="Obokata J."/>
            <person name="Shigenobu S."/>
        </authorList>
    </citation>
    <scope>NUCLEOTIDE SEQUENCE [LARGE SCALE GENOMIC DNA]</scope>
</reference>
<evidence type="ECO:0000256" key="1">
    <source>
        <dbReference type="ARBA" id="ARBA00004370"/>
    </source>
</evidence>
<proteinExistence type="predicted"/>
<dbReference type="SUPFAM" id="SSF52540">
    <property type="entry name" value="P-loop containing nucleoside triphosphate hydrolases"/>
    <property type="match status" value="1"/>
</dbReference>
<evidence type="ECO:0000256" key="2">
    <source>
        <dbReference type="ARBA" id="ARBA00022741"/>
    </source>
</evidence>
<keyword evidence="4" id="KW-0472">Membrane</keyword>
<dbReference type="PROSITE" id="PS51419">
    <property type="entry name" value="RAB"/>
    <property type="match status" value="1"/>
</dbReference>
<keyword evidence="7" id="KW-1185">Reference proteome</keyword>
<gene>
    <name evidence="6" type="ORF">PoB_003975900</name>
</gene>
<dbReference type="CDD" id="cd00157">
    <property type="entry name" value="Rho"/>
    <property type="match status" value="1"/>
</dbReference>
<protein>
    <submittedName>
        <fullName evidence="6">Cell division control protein 42 homolog</fullName>
    </submittedName>
</protein>
<evidence type="ECO:0000256" key="4">
    <source>
        <dbReference type="ARBA" id="ARBA00023136"/>
    </source>
</evidence>
<dbReference type="GO" id="GO:0016020">
    <property type="term" value="C:membrane"/>
    <property type="evidence" value="ECO:0007669"/>
    <property type="project" value="UniProtKB-SubCell"/>
</dbReference>
<dbReference type="SMART" id="SM00173">
    <property type="entry name" value="RAS"/>
    <property type="match status" value="1"/>
</dbReference>
<comment type="subcellular location">
    <subcellularLocation>
        <location evidence="1">Membrane</location>
    </subcellularLocation>
</comment>
<dbReference type="Gene3D" id="3.40.50.300">
    <property type="entry name" value="P-loop containing nucleotide triphosphate hydrolases"/>
    <property type="match status" value="1"/>
</dbReference>
<dbReference type="InterPro" id="IPR005225">
    <property type="entry name" value="Small_GTP-bd"/>
</dbReference>
<dbReference type="InterPro" id="IPR001806">
    <property type="entry name" value="Small_GTPase"/>
</dbReference>
<dbReference type="GO" id="GO:0007264">
    <property type="term" value="P:small GTPase-mediated signal transduction"/>
    <property type="evidence" value="ECO:0007669"/>
    <property type="project" value="InterPro"/>
</dbReference>
<dbReference type="Pfam" id="PF00071">
    <property type="entry name" value="Ras"/>
    <property type="match status" value="1"/>
</dbReference>
<name>A0AAV4B3L4_9GAST</name>
<sequence>MNDNLLRVPSATMRNPRPVSMDLLSATDVDHKVTTRPVSAASSTMSAPASARGSRCPVNQYKCVVVGDGGVGKTSMLVRFVQGDFFTEYQPTDFDSFTVSMALGDEWMPCTMTLVDTAGQETYDRLRTLTYHDADVFIVCFSVAYPDSYINVRARWIPELREYKPKTPIILVGTQSDLRDKLMQEAATKDKSSPSTLTSSSATSQNSDDQSLSPAFVTRKEGKRLATKVKARMYSECSALTGEGLDKIFYQALMTAVVPKKKRRFWNRMKRLFA</sequence>
<evidence type="ECO:0000256" key="3">
    <source>
        <dbReference type="ARBA" id="ARBA00023134"/>
    </source>
</evidence>
<dbReference type="SMART" id="SM00175">
    <property type="entry name" value="RAB"/>
    <property type="match status" value="1"/>
</dbReference>
<keyword evidence="6" id="KW-0132">Cell division</keyword>
<dbReference type="Proteomes" id="UP000735302">
    <property type="component" value="Unassembled WGS sequence"/>
</dbReference>
<dbReference type="AlphaFoldDB" id="A0AAV4B3L4"/>
<dbReference type="NCBIfam" id="TIGR00231">
    <property type="entry name" value="small_GTP"/>
    <property type="match status" value="1"/>
</dbReference>
<evidence type="ECO:0000313" key="7">
    <source>
        <dbReference type="Proteomes" id="UP000735302"/>
    </source>
</evidence>
<dbReference type="PRINTS" id="PR00449">
    <property type="entry name" value="RASTRNSFRMNG"/>
</dbReference>
<evidence type="ECO:0000256" key="5">
    <source>
        <dbReference type="SAM" id="MobiDB-lite"/>
    </source>
</evidence>
<dbReference type="GO" id="GO:0003924">
    <property type="term" value="F:GTPase activity"/>
    <property type="evidence" value="ECO:0007669"/>
    <property type="project" value="InterPro"/>
</dbReference>
<dbReference type="PROSITE" id="PS51420">
    <property type="entry name" value="RHO"/>
    <property type="match status" value="1"/>
</dbReference>
<dbReference type="GO" id="GO:0051301">
    <property type="term" value="P:cell division"/>
    <property type="evidence" value="ECO:0007669"/>
    <property type="project" value="UniProtKB-KW"/>
</dbReference>